<keyword evidence="8 12" id="KW-0472">Membrane</keyword>
<keyword evidence="2 12" id="KW-0813">Transport</keyword>
<evidence type="ECO:0000256" key="13">
    <source>
        <dbReference type="RuleBase" id="RU003848"/>
    </source>
</evidence>
<comment type="function">
    <text evidence="12">Component of the F(0) channel, it forms part of the peripheral stalk, linking F(1) to F(0).</text>
</comment>
<name>A0A1G2L2Q1_9BACT</name>
<comment type="similarity">
    <text evidence="1 12 13">Belongs to the ATPase B chain family.</text>
</comment>
<evidence type="ECO:0000256" key="12">
    <source>
        <dbReference type="HAMAP-Rule" id="MF_01398"/>
    </source>
</evidence>
<keyword evidence="3 12" id="KW-0138">CF(0)</keyword>
<accession>A0A1G2L2Q1</accession>
<keyword evidence="4 12" id="KW-0812">Transmembrane</keyword>
<keyword evidence="7 12" id="KW-0406">Ion transport</keyword>
<evidence type="ECO:0000256" key="4">
    <source>
        <dbReference type="ARBA" id="ARBA00022692"/>
    </source>
</evidence>
<feature type="transmembrane region" description="Helical" evidence="12">
    <location>
        <begin position="13"/>
        <end position="33"/>
    </location>
</feature>
<dbReference type="GO" id="GO:0012505">
    <property type="term" value="C:endomembrane system"/>
    <property type="evidence" value="ECO:0007669"/>
    <property type="project" value="UniProtKB-SubCell"/>
</dbReference>
<comment type="function">
    <text evidence="10 12">F(1)F(0) ATP synthase produces ATP from ADP in the presence of a proton or sodium gradient. F-type ATPases consist of two structural domains, F(1) containing the extramembraneous catalytic core and F(0) containing the membrane proton channel, linked together by a central stalk and a peripheral stalk. During catalysis, ATP synthesis in the catalytic domain of F(1) is coupled via a rotary mechanism of the central stalk subunits to proton translocation.</text>
</comment>
<dbReference type="AlphaFoldDB" id="A0A1G2L2Q1"/>
<dbReference type="InterPro" id="IPR050059">
    <property type="entry name" value="ATP_synthase_B_chain"/>
</dbReference>
<gene>
    <name evidence="12" type="primary">atpF</name>
    <name evidence="14" type="ORF">A2934_04935</name>
</gene>
<evidence type="ECO:0000256" key="7">
    <source>
        <dbReference type="ARBA" id="ARBA00023065"/>
    </source>
</evidence>
<proteinExistence type="inferred from homology"/>
<dbReference type="GO" id="GO:0045259">
    <property type="term" value="C:proton-transporting ATP synthase complex"/>
    <property type="evidence" value="ECO:0007669"/>
    <property type="project" value="UniProtKB-KW"/>
</dbReference>
<evidence type="ECO:0000313" key="14">
    <source>
        <dbReference type="EMBL" id="OHA05840.1"/>
    </source>
</evidence>
<evidence type="ECO:0000256" key="3">
    <source>
        <dbReference type="ARBA" id="ARBA00022547"/>
    </source>
</evidence>
<evidence type="ECO:0000256" key="6">
    <source>
        <dbReference type="ARBA" id="ARBA00022989"/>
    </source>
</evidence>
<dbReference type="InterPro" id="IPR000711">
    <property type="entry name" value="ATPase_OSCP/dsu"/>
</dbReference>
<dbReference type="Pfam" id="PF00430">
    <property type="entry name" value="ATP-synt_B"/>
    <property type="match status" value="1"/>
</dbReference>
<organism evidence="14 15">
    <name type="scientific">Candidatus Sungbacteria bacterium RIFCSPLOWO2_01_FULL_47_10</name>
    <dbReference type="NCBI Taxonomy" id="1802276"/>
    <lineage>
        <taxon>Bacteria</taxon>
        <taxon>Candidatus Sungiibacteriota</taxon>
    </lineage>
</organism>
<dbReference type="CDD" id="cd06503">
    <property type="entry name" value="ATP-synt_Fo_b"/>
    <property type="match status" value="1"/>
</dbReference>
<evidence type="ECO:0000256" key="2">
    <source>
        <dbReference type="ARBA" id="ARBA00022448"/>
    </source>
</evidence>
<keyword evidence="6 12" id="KW-1133">Transmembrane helix</keyword>
<dbReference type="PANTHER" id="PTHR33445">
    <property type="entry name" value="ATP SYNTHASE SUBUNIT B', CHLOROPLASTIC"/>
    <property type="match status" value="1"/>
</dbReference>
<protein>
    <recommendedName>
        <fullName evidence="12">ATP synthase subunit b</fullName>
    </recommendedName>
    <alternativeName>
        <fullName evidence="12">ATP synthase F(0) sector subunit b</fullName>
    </alternativeName>
    <alternativeName>
        <fullName evidence="12">ATPase subunit I</fullName>
    </alternativeName>
    <alternativeName>
        <fullName evidence="12">F-type ATPase subunit b</fullName>
        <shortName evidence="12">F-ATPase subunit b</shortName>
    </alternativeName>
</protein>
<dbReference type="GO" id="GO:0046961">
    <property type="term" value="F:proton-transporting ATPase activity, rotational mechanism"/>
    <property type="evidence" value="ECO:0007669"/>
    <property type="project" value="TreeGrafter"/>
</dbReference>
<dbReference type="EMBL" id="MHQO01000042">
    <property type="protein sequence ID" value="OHA05840.1"/>
    <property type="molecule type" value="Genomic_DNA"/>
</dbReference>
<comment type="caution">
    <text evidence="14">The sequence shown here is derived from an EMBL/GenBank/DDBJ whole genome shotgun (WGS) entry which is preliminary data.</text>
</comment>
<keyword evidence="12" id="KW-1003">Cell membrane</keyword>
<dbReference type="PANTHER" id="PTHR33445:SF2">
    <property type="entry name" value="ATP SYNTHASE SUBUNIT B', CHLOROPLASTIC"/>
    <property type="match status" value="1"/>
</dbReference>
<evidence type="ECO:0000256" key="5">
    <source>
        <dbReference type="ARBA" id="ARBA00022781"/>
    </source>
</evidence>
<dbReference type="HAMAP" id="MF_01398">
    <property type="entry name" value="ATP_synth_b_bprime"/>
    <property type="match status" value="1"/>
</dbReference>
<evidence type="ECO:0000256" key="9">
    <source>
        <dbReference type="ARBA" id="ARBA00023310"/>
    </source>
</evidence>
<dbReference type="InterPro" id="IPR002146">
    <property type="entry name" value="ATP_synth_b/b'su_bac/chlpt"/>
</dbReference>
<evidence type="ECO:0000256" key="1">
    <source>
        <dbReference type="ARBA" id="ARBA00005513"/>
    </source>
</evidence>
<keyword evidence="9 12" id="KW-0066">ATP synthesis</keyword>
<comment type="subunit">
    <text evidence="12">F-type ATPases have 2 components, F(1) - the catalytic core - and F(0) - the membrane proton channel. F(1) has five subunits: alpha(3), beta(3), gamma(1), delta(1), epsilon(1). F(0) has three main subunits: a(1), b(2) and c(10-14). The alpha and beta chains form an alternating ring which encloses part of the gamma chain. F(1) is attached to F(0) by a central stalk formed by the gamma and epsilon chains, while a peripheral stalk is formed by the delta and b chains.</text>
</comment>
<comment type="subcellular location">
    <subcellularLocation>
        <location evidence="12">Cell membrane</location>
        <topology evidence="12">Single-pass membrane protein</topology>
    </subcellularLocation>
    <subcellularLocation>
        <location evidence="11">Endomembrane system</location>
        <topology evidence="11">Single-pass membrane protein</topology>
    </subcellularLocation>
</comment>
<evidence type="ECO:0000256" key="11">
    <source>
        <dbReference type="ARBA" id="ARBA00037847"/>
    </source>
</evidence>
<dbReference type="Proteomes" id="UP000177982">
    <property type="component" value="Unassembled WGS sequence"/>
</dbReference>
<sequence>MELLGEIGVDVKILIAQIVNFAVLCAILWYVLYKPIIRIFQAREEKVKKIADGLADLDKKRAETEEESRLKLMKADDFARDVLERSKKAATQFKNERLETVEKEVDRMIEESGMRLQAEREELRVSLSRSIGGEVMQTAHGLFNELGIAEIVHAELVARCRAQVPEMLKTVDHMQESASCEIISAFPLTQKDKNYFESLIKKKLHIAKDILFAVDPNLVAGMRVRFTSGYEFDFSLAGKFNARLSKHV</sequence>
<reference evidence="14 15" key="1">
    <citation type="journal article" date="2016" name="Nat. Commun.">
        <title>Thousands of microbial genomes shed light on interconnected biogeochemical processes in an aquifer system.</title>
        <authorList>
            <person name="Anantharaman K."/>
            <person name="Brown C.T."/>
            <person name="Hug L.A."/>
            <person name="Sharon I."/>
            <person name="Castelle C.J."/>
            <person name="Probst A.J."/>
            <person name="Thomas B.C."/>
            <person name="Singh A."/>
            <person name="Wilkins M.J."/>
            <person name="Karaoz U."/>
            <person name="Brodie E.L."/>
            <person name="Williams K.H."/>
            <person name="Hubbard S.S."/>
            <person name="Banfield J.F."/>
        </authorList>
    </citation>
    <scope>NUCLEOTIDE SEQUENCE [LARGE SCALE GENOMIC DNA]</scope>
</reference>
<evidence type="ECO:0000256" key="8">
    <source>
        <dbReference type="ARBA" id="ARBA00023136"/>
    </source>
</evidence>
<dbReference type="Pfam" id="PF00213">
    <property type="entry name" value="OSCP"/>
    <property type="match status" value="1"/>
</dbReference>
<keyword evidence="5 12" id="KW-0375">Hydrogen ion transport</keyword>
<evidence type="ECO:0000313" key="15">
    <source>
        <dbReference type="Proteomes" id="UP000177982"/>
    </source>
</evidence>
<evidence type="ECO:0000256" key="10">
    <source>
        <dbReference type="ARBA" id="ARBA00025198"/>
    </source>
</evidence>
<dbReference type="GO" id="GO:0005886">
    <property type="term" value="C:plasma membrane"/>
    <property type="evidence" value="ECO:0007669"/>
    <property type="project" value="UniProtKB-SubCell"/>
</dbReference>
<dbReference type="GO" id="GO:0046933">
    <property type="term" value="F:proton-transporting ATP synthase activity, rotational mechanism"/>
    <property type="evidence" value="ECO:0007669"/>
    <property type="project" value="UniProtKB-UniRule"/>
</dbReference>